<evidence type="ECO:0000256" key="2">
    <source>
        <dbReference type="ARBA" id="ARBA00022771"/>
    </source>
</evidence>
<name>A0A565BS09_9BRAS</name>
<evidence type="ECO:0000259" key="4">
    <source>
        <dbReference type="Pfam" id="PF02892"/>
    </source>
</evidence>
<evidence type="ECO:0000313" key="6">
    <source>
        <dbReference type="Proteomes" id="UP000489600"/>
    </source>
</evidence>
<sequence length="79" mass="8856">MSSNKKLDLVRKYAIDDPTKTSAWKCSFCAKITNGGVQRAKQHLVGGFRNVTEFSKVPDHVKQEIKGFMLQKAEIKATT</sequence>
<dbReference type="GO" id="GO:0008270">
    <property type="term" value="F:zinc ion binding"/>
    <property type="evidence" value="ECO:0007669"/>
    <property type="project" value="UniProtKB-KW"/>
</dbReference>
<evidence type="ECO:0000256" key="1">
    <source>
        <dbReference type="ARBA" id="ARBA00022723"/>
    </source>
</evidence>
<keyword evidence="2" id="KW-0863">Zinc-finger</keyword>
<proteinExistence type="predicted"/>
<gene>
    <name evidence="5" type="ORF">ANE_LOCUS14583</name>
</gene>
<evidence type="ECO:0000313" key="5">
    <source>
        <dbReference type="EMBL" id="VVB04139.1"/>
    </source>
</evidence>
<protein>
    <recommendedName>
        <fullName evidence="4">BED-type domain-containing protein</fullName>
    </recommendedName>
</protein>
<reference evidence="5" key="1">
    <citation type="submission" date="2019-07" db="EMBL/GenBank/DDBJ databases">
        <authorList>
            <person name="Dittberner H."/>
        </authorList>
    </citation>
    <scope>NUCLEOTIDE SEQUENCE [LARGE SCALE GENOMIC DNA]</scope>
</reference>
<organism evidence="5 6">
    <name type="scientific">Arabis nemorensis</name>
    <dbReference type="NCBI Taxonomy" id="586526"/>
    <lineage>
        <taxon>Eukaryota</taxon>
        <taxon>Viridiplantae</taxon>
        <taxon>Streptophyta</taxon>
        <taxon>Embryophyta</taxon>
        <taxon>Tracheophyta</taxon>
        <taxon>Spermatophyta</taxon>
        <taxon>Magnoliopsida</taxon>
        <taxon>eudicotyledons</taxon>
        <taxon>Gunneridae</taxon>
        <taxon>Pentapetalae</taxon>
        <taxon>rosids</taxon>
        <taxon>malvids</taxon>
        <taxon>Brassicales</taxon>
        <taxon>Brassicaceae</taxon>
        <taxon>Arabideae</taxon>
        <taxon>Arabis</taxon>
    </lineage>
</organism>
<comment type="caution">
    <text evidence="5">The sequence shown here is derived from an EMBL/GenBank/DDBJ whole genome shotgun (WGS) entry which is preliminary data.</text>
</comment>
<feature type="domain" description="BED-type" evidence="4">
    <location>
        <begin position="10"/>
        <end position="45"/>
    </location>
</feature>
<dbReference type="AlphaFoldDB" id="A0A565BS09"/>
<dbReference type="OrthoDB" id="2442898at2759"/>
<keyword evidence="6" id="KW-1185">Reference proteome</keyword>
<dbReference type="Pfam" id="PF02892">
    <property type="entry name" value="zf-BED"/>
    <property type="match status" value="1"/>
</dbReference>
<keyword evidence="3" id="KW-0862">Zinc</keyword>
<dbReference type="EMBL" id="CABITT030000005">
    <property type="protein sequence ID" value="VVB04139.1"/>
    <property type="molecule type" value="Genomic_DNA"/>
</dbReference>
<accession>A0A565BS09</accession>
<dbReference type="GO" id="GO:0003677">
    <property type="term" value="F:DNA binding"/>
    <property type="evidence" value="ECO:0007669"/>
    <property type="project" value="InterPro"/>
</dbReference>
<dbReference type="Proteomes" id="UP000489600">
    <property type="component" value="Unassembled WGS sequence"/>
</dbReference>
<dbReference type="InterPro" id="IPR003656">
    <property type="entry name" value="Znf_BED"/>
</dbReference>
<keyword evidence="1" id="KW-0479">Metal-binding</keyword>
<evidence type="ECO:0000256" key="3">
    <source>
        <dbReference type="ARBA" id="ARBA00022833"/>
    </source>
</evidence>